<keyword evidence="7 11" id="KW-0482">Metalloprotease</keyword>
<dbReference type="GO" id="GO:0016020">
    <property type="term" value="C:membrane"/>
    <property type="evidence" value="ECO:0007669"/>
    <property type="project" value="TreeGrafter"/>
</dbReference>
<feature type="binding site" evidence="9">
    <location>
        <position position="353"/>
    </location>
    <ligand>
        <name>Zn(2+)</name>
        <dbReference type="ChEBI" id="CHEBI:29105"/>
        <note>catalytic</note>
    </ligand>
</feature>
<feature type="binding site" evidence="9">
    <location>
        <position position="330"/>
    </location>
    <ligand>
        <name>Zn(2+)</name>
        <dbReference type="ChEBI" id="CHEBI:29105"/>
        <note>catalytic</note>
    </ligand>
</feature>
<evidence type="ECO:0000313" key="15">
    <source>
        <dbReference type="EMBL" id="KAG7092746.1"/>
    </source>
</evidence>
<dbReference type="InterPro" id="IPR001930">
    <property type="entry name" value="Peptidase_M1"/>
</dbReference>
<keyword evidence="16" id="KW-1185">Reference proteome</keyword>
<keyword evidence="4 9" id="KW-0479">Metal-binding</keyword>
<dbReference type="Gene3D" id="2.60.40.1730">
    <property type="entry name" value="tricorn interacting facor f3 domain"/>
    <property type="match status" value="1"/>
</dbReference>
<feature type="domain" description="Peptidase M1 membrane alanine aminopeptidase" evidence="12">
    <location>
        <begin position="258"/>
        <end position="470"/>
    </location>
</feature>
<dbReference type="GO" id="GO:0005737">
    <property type="term" value="C:cytoplasm"/>
    <property type="evidence" value="ECO:0007669"/>
    <property type="project" value="TreeGrafter"/>
</dbReference>
<dbReference type="Gene3D" id="1.25.50.20">
    <property type="match status" value="1"/>
</dbReference>
<dbReference type="GO" id="GO:0006508">
    <property type="term" value="P:proteolysis"/>
    <property type="evidence" value="ECO:0007669"/>
    <property type="project" value="UniProtKB-KW"/>
</dbReference>
<dbReference type="CDD" id="cd09601">
    <property type="entry name" value="M1_APN-Q_like"/>
    <property type="match status" value="1"/>
</dbReference>
<feature type="site" description="Transition state stabilizer" evidence="10">
    <location>
        <position position="411"/>
    </location>
</feature>
<evidence type="ECO:0000256" key="5">
    <source>
        <dbReference type="ARBA" id="ARBA00022801"/>
    </source>
</evidence>
<dbReference type="InterPro" id="IPR050344">
    <property type="entry name" value="Peptidase_M1_aminopeptidases"/>
</dbReference>
<dbReference type="SUPFAM" id="SSF63737">
    <property type="entry name" value="Leukotriene A4 hydrolase N-terminal domain"/>
    <property type="match status" value="1"/>
</dbReference>
<feature type="binding site" evidence="9">
    <location>
        <position position="334"/>
    </location>
    <ligand>
        <name>Zn(2+)</name>
        <dbReference type="ChEBI" id="CHEBI:29105"/>
        <note>catalytic</note>
    </ligand>
</feature>
<dbReference type="EMBL" id="CM032185">
    <property type="protein sequence ID" value="KAG7092746.1"/>
    <property type="molecule type" value="Genomic_DNA"/>
</dbReference>
<protein>
    <recommendedName>
        <fullName evidence="11">Aminopeptidase</fullName>
        <ecNumber evidence="11">3.4.11.-</ecNumber>
    </recommendedName>
</protein>
<comment type="similarity">
    <text evidence="1 11">Belongs to the peptidase M1 family.</text>
</comment>
<evidence type="ECO:0000256" key="10">
    <source>
        <dbReference type="PIRSR" id="PIRSR634016-4"/>
    </source>
</evidence>
<dbReference type="GO" id="GO:0042277">
    <property type="term" value="F:peptide binding"/>
    <property type="evidence" value="ECO:0007669"/>
    <property type="project" value="TreeGrafter"/>
</dbReference>
<dbReference type="AlphaFoldDB" id="A0A9P7UTX7"/>
<feature type="domain" description="ERAP1-like C-terminal" evidence="13">
    <location>
        <begin position="548"/>
        <end position="865"/>
    </location>
</feature>
<gene>
    <name evidence="15" type="ORF">E1B28_009073</name>
</gene>
<keyword evidence="3 11" id="KW-0645">Protease</keyword>
<dbReference type="GeneID" id="66078149"/>
<dbReference type="Proteomes" id="UP001049176">
    <property type="component" value="Chromosome 5"/>
</dbReference>
<dbReference type="EC" id="3.4.11.-" evidence="11"/>
<evidence type="ECO:0000313" key="16">
    <source>
        <dbReference type="Proteomes" id="UP001049176"/>
    </source>
</evidence>
<dbReference type="InterPro" id="IPR042097">
    <property type="entry name" value="Aminopeptidase_N-like_N_sf"/>
</dbReference>
<dbReference type="InterPro" id="IPR045357">
    <property type="entry name" value="Aminopeptidase_N-like_N"/>
</dbReference>
<dbReference type="Gene3D" id="2.60.40.1910">
    <property type="match status" value="1"/>
</dbReference>
<evidence type="ECO:0000259" key="12">
    <source>
        <dbReference type="Pfam" id="PF01433"/>
    </source>
</evidence>
<dbReference type="PANTHER" id="PTHR11533">
    <property type="entry name" value="PROTEASE M1 ZINC METALLOPROTEASE"/>
    <property type="match status" value="1"/>
</dbReference>
<dbReference type="PRINTS" id="PR00756">
    <property type="entry name" value="ALADIPTASE"/>
</dbReference>
<dbReference type="SUPFAM" id="SSF55486">
    <property type="entry name" value="Metalloproteases ('zincins'), catalytic domain"/>
    <property type="match status" value="1"/>
</dbReference>
<comment type="cofactor">
    <cofactor evidence="9 11">
        <name>Zn(2+)</name>
        <dbReference type="ChEBI" id="CHEBI:29105"/>
    </cofactor>
    <text evidence="9 11">Binds 1 zinc ion per subunit.</text>
</comment>
<feature type="domain" description="Aminopeptidase N-like N-terminal" evidence="14">
    <location>
        <begin position="17"/>
        <end position="218"/>
    </location>
</feature>
<dbReference type="PANTHER" id="PTHR11533:SF174">
    <property type="entry name" value="PUROMYCIN-SENSITIVE AMINOPEPTIDASE-RELATED"/>
    <property type="match status" value="1"/>
</dbReference>
<evidence type="ECO:0000256" key="8">
    <source>
        <dbReference type="PIRSR" id="PIRSR634016-1"/>
    </source>
</evidence>
<evidence type="ECO:0000256" key="6">
    <source>
        <dbReference type="ARBA" id="ARBA00022833"/>
    </source>
</evidence>
<name>A0A9P7UTX7_9AGAR</name>
<evidence type="ECO:0000256" key="4">
    <source>
        <dbReference type="ARBA" id="ARBA00022723"/>
    </source>
</evidence>
<dbReference type="FunFam" id="1.10.390.10:FF:000006">
    <property type="entry name" value="Puromycin-sensitive aminopeptidase"/>
    <property type="match status" value="1"/>
</dbReference>
<keyword evidence="5 11" id="KW-0378">Hydrolase</keyword>
<dbReference type="Gene3D" id="1.10.390.10">
    <property type="entry name" value="Neutral Protease Domain 2"/>
    <property type="match status" value="1"/>
</dbReference>
<accession>A0A9P7UTX7</accession>
<dbReference type="GO" id="GO:0043171">
    <property type="term" value="P:peptide catabolic process"/>
    <property type="evidence" value="ECO:0007669"/>
    <property type="project" value="TreeGrafter"/>
</dbReference>
<dbReference type="Pfam" id="PF11838">
    <property type="entry name" value="ERAP1_C"/>
    <property type="match status" value="1"/>
</dbReference>
<dbReference type="InterPro" id="IPR027268">
    <property type="entry name" value="Peptidase_M4/M1_CTD_sf"/>
</dbReference>
<evidence type="ECO:0000256" key="7">
    <source>
        <dbReference type="ARBA" id="ARBA00023049"/>
    </source>
</evidence>
<dbReference type="GO" id="GO:0008270">
    <property type="term" value="F:zinc ion binding"/>
    <property type="evidence" value="ECO:0007669"/>
    <property type="project" value="UniProtKB-UniRule"/>
</dbReference>
<dbReference type="Pfam" id="PF01433">
    <property type="entry name" value="Peptidase_M1"/>
    <property type="match status" value="1"/>
</dbReference>
<dbReference type="InterPro" id="IPR024571">
    <property type="entry name" value="ERAP1-like_C_dom"/>
</dbReference>
<dbReference type="GO" id="GO:0005615">
    <property type="term" value="C:extracellular space"/>
    <property type="evidence" value="ECO:0007669"/>
    <property type="project" value="TreeGrafter"/>
</dbReference>
<keyword evidence="6 9" id="KW-0862">Zinc</keyword>
<feature type="active site" description="Proton acceptor" evidence="8">
    <location>
        <position position="331"/>
    </location>
</feature>
<dbReference type="RefSeq" id="XP_043009216.1">
    <property type="nucleotide sequence ID" value="XM_043153930.1"/>
</dbReference>
<evidence type="ECO:0000256" key="1">
    <source>
        <dbReference type="ARBA" id="ARBA00010136"/>
    </source>
</evidence>
<dbReference type="GO" id="GO:0070006">
    <property type="term" value="F:metalloaminopeptidase activity"/>
    <property type="evidence" value="ECO:0007669"/>
    <property type="project" value="TreeGrafter"/>
</dbReference>
<proteinExistence type="inferred from homology"/>
<dbReference type="FunFam" id="2.60.40.1730:FF:000002">
    <property type="entry name" value="Aminopeptidase"/>
    <property type="match status" value="1"/>
</dbReference>
<comment type="caution">
    <text evidence="15">The sequence shown here is derived from an EMBL/GenBank/DDBJ whole genome shotgun (WGS) entry which is preliminary data.</text>
</comment>
<keyword evidence="2 11" id="KW-0031">Aminopeptidase</keyword>
<evidence type="ECO:0000256" key="3">
    <source>
        <dbReference type="ARBA" id="ARBA00022670"/>
    </source>
</evidence>
<evidence type="ECO:0000256" key="9">
    <source>
        <dbReference type="PIRSR" id="PIRSR634016-3"/>
    </source>
</evidence>
<dbReference type="InterPro" id="IPR014782">
    <property type="entry name" value="Peptidase_M1_dom"/>
</dbReference>
<evidence type="ECO:0000256" key="2">
    <source>
        <dbReference type="ARBA" id="ARBA00022438"/>
    </source>
</evidence>
<dbReference type="OrthoDB" id="10031169at2759"/>
<organism evidence="15 16">
    <name type="scientific">Marasmius oreades</name>
    <name type="common">fairy-ring Marasmius</name>
    <dbReference type="NCBI Taxonomy" id="181124"/>
    <lineage>
        <taxon>Eukaryota</taxon>
        <taxon>Fungi</taxon>
        <taxon>Dikarya</taxon>
        <taxon>Basidiomycota</taxon>
        <taxon>Agaricomycotina</taxon>
        <taxon>Agaricomycetes</taxon>
        <taxon>Agaricomycetidae</taxon>
        <taxon>Agaricales</taxon>
        <taxon>Marasmiineae</taxon>
        <taxon>Marasmiaceae</taxon>
        <taxon>Marasmius</taxon>
    </lineage>
</organism>
<dbReference type="InterPro" id="IPR034016">
    <property type="entry name" value="M1_APN-typ"/>
</dbReference>
<evidence type="ECO:0000259" key="13">
    <source>
        <dbReference type="Pfam" id="PF11838"/>
    </source>
</evidence>
<sequence>MATTTSPGDYRLPTNVKPSHYDITIRTDLDKLVFDGFVKISLDIEENTNSITLNSNDLTLGKATVTSDALKGSSVVETKQIVDHEQKRVAFQFPTEFTAGTKALLDLSFSGQLKDNMVGYYRSAWEHEGKTKHYALTQFEPTDARRAFPCWDEPQLKATFSITLISKVNTTNISNMPAKEEKTFSAQDHADLKEKLQSLDSEWKVTRYETTPPMSSYIVAFANGEFSHLETSVKMPLSGKTIPLRIYATSDVIHQAQFALDVKAKVLPIYEKVFDVEYPLPKLDTLVASDFDAGAMENWGLITGRTRSFLLDPNRADLMARKLVIYIQSHEVAHMWFGNITTMKWWDYLYLNEGLAFNSQHPWRTQNSKPTPSLLTDTLRLHLHSTQNYPRILSRSLVLMPTISIFDALSYSKAGSVLRMLAAHVGTDRFLHGVSIYLKNHLYGNSTTRDLWEGISRSTGQDILALMDNWITKVGFPVLTVTETDSGIKVRQDRFLETGIAEGKDNETIWNVPLSILSVKADGKASIDNSAVLDVREKTYSLDTSKPFKLNAGTNGVYRVLYSEERYKKIASELSKPDTPFSLEDRLGLISDSFALSKAALTKLSDAFTLIDALRDEKEYLAWSGISARLGEISSVWWEHPEIRDCLDTFRRSLFTPLVERLGYTYSDSDSTDITQLRTCAIEHAVSAGETSVVEELKSRFKYFVDNDDDSKIPPDLQRATFIAAVRYGGRAEFDAAKKIFDKPGTPSARVAAIAAMTATQDERLMQEVMQLTKSGSRDQDVVYFFRGLTTNRKARRLTTEFLKENYNEFYKRFSETYTLKYLIQESFSVLTTEKDLNDTLAFFDGKESSRFSLALAQSLDSIRARIAYIKHSTEDLEKWLKERK</sequence>
<evidence type="ECO:0000259" key="14">
    <source>
        <dbReference type="Pfam" id="PF17900"/>
    </source>
</evidence>
<reference evidence="15" key="1">
    <citation type="journal article" date="2021" name="Genome Biol. Evol.">
        <title>The assembled and annotated genome of the fairy-ring fungus Marasmius oreades.</title>
        <authorList>
            <person name="Hiltunen M."/>
            <person name="Ament-Velasquez S.L."/>
            <person name="Johannesson H."/>
        </authorList>
    </citation>
    <scope>NUCLEOTIDE SEQUENCE</scope>
    <source>
        <strain evidence="15">03SP1</strain>
    </source>
</reference>
<evidence type="ECO:0000256" key="11">
    <source>
        <dbReference type="RuleBase" id="RU364040"/>
    </source>
</evidence>
<dbReference type="KEGG" id="more:E1B28_009073"/>
<dbReference type="Pfam" id="PF17900">
    <property type="entry name" value="Peptidase_M1_N"/>
    <property type="match status" value="1"/>
</dbReference>